<accession>A0A0F7JWL4</accession>
<gene>
    <name evidence="2" type="ORF">NX02_p1610</name>
</gene>
<keyword evidence="3" id="KW-1185">Reference proteome</keyword>
<dbReference type="RefSeq" id="WP_047100408.1">
    <property type="nucleotide sequence ID" value="NZ_CP011450.1"/>
</dbReference>
<feature type="region of interest" description="Disordered" evidence="1">
    <location>
        <begin position="36"/>
        <end position="67"/>
    </location>
</feature>
<proteinExistence type="predicted"/>
<dbReference type="AlphaFoldDB" id="A0A0F7JWL4"/>
<feature type="compositionally biased region" description="Basic and acidic residues" evidence="1">
    <location>
        <begin position="56"/>
        <end position="65"/>
    </location>
</feature>
<dbReference type="KEGG" id="ssan:NX02_p1610"/>
<protein>
    <submittedName>
        <fullName evidence="2">Uncharacterized protein</fullName>
    </submittedName>
</protein>
<evidence type="ECO:0000313" key="2">
    <source>
        <dbReference type="EMBL" id="AKH18963.1"/>
    </source>
</evidence>
<name>A0A0F7JWL4_9SPHN</name>
<evidence type="ECO:0000313" key="3">
    <source>
        <dbReference type="Proteomes" id="UP000018851"/>
    </source>
</evidence>
<reference evidence="2 3" key="1">
    <citation type="submission" date="2015-05" db="EMBL/GenBank/DDBJ databases">
        <title>Plasmid of Sphingomonas sanxanigenens NX02.</title>
        <authorList>
            <person name="Huang H."/>
            <person name="Ma T."/>
        </authorList>
    </citation>
    <scope>NUCLEOTIDE SEQUENCE [LARGE SCALE GENOMIC DNA]</scope>
    <source>
        <strain evidence="2 3">NX02</strain>
        <plasmid evidence="3">Plasmid pNXO2</plasmid>
    </source>
</reference>
<sequence length="156" mass="17249">MISRDVRRLVLILEAEGYGFLAGEILSEVDSGRLVPSDDSGDDVPLEAGFDTDTIPDGRSEDRPCRRQPIPLDEQLAEAIRILRLRLVEPARRLAEAERLAGDLTIGEPMRFVLVEDDEVISARSDLVAPGDDRFAVKLNDLLSRILSDEPPMEVG</sequence>
<geneLocation type="plasmid" evidence="2 3">
    <name>pNXO2</name>
</geneLocation>
<keyword evidence="2" id="KW-0614">Plasmid</keyword>
<dbReference type="EMBL" id="CP011450">
    <property type="protein sequence ID" value="AKH18963.1"/>
    <property type="molecule type" value="Genomic_DNA"/>
</dbReference>
<evidence type="ECO:0000256" key="1">
    <source>
        <dbReference type="SAM" id="MobiDB-lite"/>
    </source>
</evidence>
<dbReference type="Proteomes" id="UP000018851">
    <property type="component" value="Plasmid pNXO2"/>
</dbReference>
<organism evidence="2 3">
    <name type="scientific">Sphingomonas sanxanigenens DSM 19645 = NX02</name>
    <dbReference type="NCBI Taxonomy" id="1123269"/>
    <lineage>
        <taxon>Bacteria</taxon>
        <taxon>Pseudomonadati</taxon>
        <taxon>Pseudomonadota</taxon>
        <taxon>Alphaproteobacteria</taxon>
        <taxon>Sphingomonadales</taxon>
        <taxon>Sphingomonadaceae</taxon>
        <taxon>Sphingomonas</taxon>
    </lineage>
</organism>